<feature type="compositionally biased region" description="Basic and acidic residues" evidence="1">
    <location>
        <begin position="61"/>
        <end position="75"/>
    </location>
</feature>
<accession>A0A8H3YFT0</accession>
<feature type="compositionally biased region" description="Polar residues" evidence="1">
    <location>
        <begin position="93"/>
        <end position="136"/>
    </location>
</feature>
<feature type="region of interest" description="Disordered" evidence="1">
    <location>
        <begin position="47"/>
        <end position="222"/>
    </location>
</feature>
<evidence type="ECO:0000256" key="1">
    <source>
        <dbReference type="SAM" id="MobiDB-lite"/>
    </source>
</evidence>
<evidence type="ECO:0000313" key="2">
    <source>
        <dbReference type="EMBL" id="GHJ87593.1"/>
    </source>
</evidence>
<sequence length="416" mass="45536">MVPLDEYGVMVGVPKQFKMFAERSRDPTVSSFEAFVLAPSSSSFTIYDKNNGNKNDQPNGDLHESALEGKEREKPNSSPLKNQVKVSIESRRTITSAKASSDTIRSGATTIESSHSIPKSKQSWKLFSRFESPNSARTRRSEDSDRTNPPSPSKLSPKSAVTPRTQRKFRKLSVQPVSPLQIPPLSQEIQPKKSSSRRTKALRDGETSQTNRPDMSPPASDKTIRSFSALNRASIDTPVMTQRGYGWSIPLLTVHETPTKRKGGSENLCMTNGPDAAALSLADQANNNGRIRLVSGNPRTVPRTSINGIPRVETRYVEDGDLVLRLEANERDHLAAGDPHKEGDARQGYWDYSIVTGVGGSPSREYAMVLRNASILKSLADLPSLKEGKGNSDSIPASSNEEVGASHESDMQFQLS</sequence>
<gene>
    <name evidence="2" type="ORF">NliqN6_3995</name>
</gene>
<protein>
    <submittedName>
        <fullName evidence="2">Uncharacterized protein</fullName>
    </submittedName>
</protein>
<dbReference type="EMBL" id="BLZA01000023">
    <property type="protein sequence ID" value="GHJ87593.1"/>
    <property type="molecule type" value="Genomic_DNA"/>
</dbReference>
<dbReference type="Proteomes" id="UP000620104">
    <property type="component" value="Unassembled WGS sequence"/>
</dbReference>
<feature type="region of interest" description="Disordered" evidence="1">
    <location>
        <begin position="381"/>
        <end position="416"/>
    </location>
</feature>
<keyword evidence="3" id="KW-1185">Reference proteome</keyword>
<feature type="compositionally biased region" description="Polar residues" evidence="1">
    <location>
        <begin position="47"/>
        <end position="58"/>
    </location>
</feature>
<proteinExistence type="predicted"/>
<reference evidence="2" key="1">
    <citation type="submission" date="2020-07" db="EMBL/GenBank/DDBJ databases">
        <title>Draft Genome Sequence of a Deep-Sea Yeast, Naganishia (Cryptococcus) liquefaciens strain N6.</title>
        <authorList>
            <person name="Han Y.W."/>
            <person name="Kajitani R."/>
            <person name="Morimoto H."/>
            <person name="Parhat M."/>
            <person name="Tsubouchi H."/>
            <person name="Bakenova O."/>
            <person name="Ogata M."/>
            <person name="Argunhan B."/>
            <person name="Aoki R."/>
            <person name="Kajiwara S."/>
            <person name="Itoh T."/>
            <person name="Iwasaki H."/>
        </authorList>
    </citation>
    <scope>NUCLEOTIDE SEQUENCE</scope>
    <source>
        <strain evidence="2">N6</strain>
    </source>
</reference>
<feature type="compositionally biased region" description="Polar residues" evidence="1">
    <location>
        <begin position="391"/>
        <end position="401"/>
    </location>
</feature>
<comment type="caution">
    <text evidence="2">The sequence shown here is derived from an EMBL/GenBank/DDBJ whole genome shotgun (WGS) entry which is preliminary data.</text>
</comment>
<organism evidence="2 3">
    <name type="scientific">Naganishia liquefaciens</name>
    <dbReference type="NCBI Taxonomy" id="104408"/>
    <lineage>
        <taxon>Eukaryota</taxon>
        <taxon>Fungi</taxon>
        <taxon>Dikarya</taxon>
        <taxon>Basidiomycota</taxon>
        <taxon>Agaricomycotina</taxon>
        <taxon>Tremellomycetes</taxon>
        <taxon>Filobasidiales</taxon>
        <taxon>Filobasidiaceae</taxon>
        <taxon>Naganishia</taxon>
    </lineage>
</organism>
<dbReference type="OrthoDB" id="2591242at2759"/>
<dbReference type="AlphaFoldDB" id="A0A8H3YFT0"/>
<feature type="compositionally biased region" description="Polar residues" evidence="1">
    <location>
        <begin position="76"/>
        <end position="85"/>
    </location>
</feature>
<name>A0A8H3YFT0_9TREE</name>
<evidence type="ECO:0000313" key="3">
    <source>
        <dbReference type="Proteomes" id="UP000620104"/>
    </source>
</evidence>